<reference evidence="3 4" key="2">
    <citation type="submission" date="2012-02" db="EMBL/GenBank/DDBJ databases">
        <title>Improved High-Quality Draft sequence of Desulfobacter postgatei 2ac9.</title>
        <authorList>
            <consortium name="US DOE Joint Genome Institute"/>
            <person name="Lucas S."/>
            <person name="Han J."/>
            <person name="Lapidus A."/>
            <person name="Cheng J.-F."/>
            <person name="Goodwin L."/>
            <person name="Pitluck S."/>
            <person name="Peters L."/>
            <person name="Ovchinnikova G."/>
            <person name="Held B."/>
            <person name="Detter J.C."/>
            <person name="Han C."/>
            <person name="Tapia R."/>
            <person name="Land M."/>
            <person name="Hauser L."/>
            <person name="Kyrpides N."/>
            <person name="Ivanova N."/>
            <person name="Pagani I."/>
            <person name="Orellana R."/>
            <person name="Lovley D."/>
            <person name="Woyke T."/>
        </authorList>
    </citation>
    <scope>NUCLEOTIDE SEQUENCE [LARGE SCALE GENOMIC DNA]</scope>
    <source>
        <strain evidence="3 4">2ac9</strain>
    </source>
</reference>
<sequence>MKRQRVDMADLLAWKNLSLAVYKAARGKRSRPDVAGFLSDVDGNITNLRDRIQSGSFSLDQYRRFQIMDPKPRNITALSFEMRVLHHAIMNLIGENLIRSQIHSSFACMPGRGVHAAARYVQRGLRRSGWYVKIDIEKYFERMPHDRLKQKLHNRFKGKAFLDLLDAIIDSFSERPGQGLPIGALTSQYFANFFLETADRFIQGPPYIKSYCRYMDDMIWFTADKTAAKTSLQIAVNFLSGQALKVKDTWQIQPSRHGVTYCGYRILPFSILLSRRKKRNYRRRLRQWEDQWRNGNISDLALQRGYDAVHGMTAQTRSVGFRKSVIAAGPLLDV</sequence>
<reference evidence="3 4" key="1">
    <citation type="submission" date="2011-09" db="EMBL/GenBank/DDBJ databases">
        <authorList>
            <consortium name="US DOE Joint Genome Institute (JGI-PGF)"/>
            <person name="Lucas S."/>
            <person name="Han J."/>
            <person name="Lapidus A."/>
            <person name="Cheng J.-F."/>
            <person name="Goodwin L."/>
            <person name="Pitluck S."/>
            <person name="Peters L."/>
            <person name="Land M.L."/>
            <person name="Hauser L."/>
            <person name="Orellana R."/>
            <person name="Lovley D."/>
            <person name="Woyke T.J."/>
        </authorList>
    </citation>
    <scope>NUCLEOTIDE SEQUENCE [LARGE SCALE GENOMIC DNA]</scope>
    <source>
        <strain evidence="3 4">2ac9</strain>
    </source>
</reference>
<keyword evidence="4" id="KW-1185">Reference proteome</keyword>
<dbReference type="OrthoDB" id="5366084at2"/>
<dbReference type="SUPFAM" id="SSF56672">
    <property type="entry name" value="DNA/RNA polymerases"/>
    <property type="match status" value="1"/>
</dbReference>
<dbReference type="InterPro" id="IPR043502">
    <property type="entry name" value="DNA/RNA_pol_sf"/>
</dbReference>
<keyword evidence="3" id="KW-0695">RNA-directed DNA polymerase</keyword>
<dbReference type="STRING" id="879212.DespoDRAFT_01766"/>
<dbReference type="Pfam" id="PF00078">
    <property type="entry name" value="RVT_1"/>
    <property type="match status" value="1"/>
</dbReference>
<dbReference type="InterPro" id="IPR000477">
    <property type="entry name" value="RT_dom"/>
</dbReference>
<evidence type="ECO:0000259" key="2">
    <source>
        <dbReference type="PROSITE" id="PS50878"/>
    </source>
</evidence>
<gene>
    <name evidence="3" type="ORF">DespoDRAFT_01766</name>
</gene>
<keyword evidence="3" id="KW-0808">Transferase</keyword>
<evidence type="ECO:0000256" key="1">
    <source>
        <dbReference type="ARBA" id="ARBA00034120"/>
    </source>
</evidence>
<accession>I5B2G9</accession>
<dbReference type="eggNOG" id="COG3344">
    <property type="taxonomic scope" value="Bacteria"/>
</dbReference>
<dbReference type="CDD" id="cd01646">
    <property type="entry name" value="RT_Bac_retron_I"/>
    <property type="match status" value="1"/>
</dbReference>
<dbReference type="PANTHER" id="PTHR34047">
    <property type="entry name" value="NUCLEAR INTRON MATURASE 1, MITOCHONDRIAL-RELATED"/>
    <property type="match status" value="1"/>
</dbReference>
<comment type="similarity">
    <text evidence="1">Belongs to the bacterial reverse transcriptase family.</text>
</comment>
<dbReference type="PROSITE" id="PS50878">
    <property type="entry name" value="RT_POL"/>
    <property type="match status" value="1"/>
</dbReference>
<proteinExistence type="inferred from homology"/>
<keyword evidence="3" id="KW-0548">Nucleotidyltransferase</keyword>
<evidence type="ECO:0000313" key="3">
    <source>
        <dbReference type="EMBL" id="EIM63682.1"/>
    </source>
</evidence>
<dbReference type="PANTHER" id="PTHR34047:SF8">
    <property type="entry name" value="PROTEIN YKFC"/>
    <property type="match status" value="1"/>
</dbReference>
<name>I5B2G9_9BACT</name>
<dbReference type="AlphaFoldDB" id="I5B2G9"/>
<dbReference type="InterPro" id="IPR051083">
    <property type="entry name" value="GrpII_Intron_Splice-Mob/Def"/>
</dbReference>
<dbReference type="RefSeq" id="WP_004072921.1">
    <property type="nucleotide sequence ID" value="NZ_CM001488.1"/>
</dbReference>
<dbReference type="GO" id="GO:0003964">
    <property type="term" value="F:RNA-directed DNA polymerase activity"/>
    <property type="evidence" value="ECO:0007669"/>
    <property type="project" value="UniProtKB-KW"/>
</dbReference>
<dbReference type="HOGENOM" id="CLU_013584_0_0_7"/>
<protein>
    <submittedName>
        <fullName evidence="3">Retron-type reverse transcriptase</fullName>
    </submittedName>
</protein>
<organism evidence="3 4">
    <name type="scientific">Desulfobacter postgatei 2ac9</name>
    <dbReference type="NCBI Taxonomy" id="879212"/>
    <lineage>
        <taxon>Bacteria</taxon>
        <taxon>Pseudomonadati</taxon>
        <taxon>Thermodesulfobacteriota</taxon>
        <taxon>Desulfobacteria</taxon>
        <taxon>Desulfobacterales</taxon>
        <taxon>Desulfobacteraceae</taxon>
        <taxon>Desulfobacter</taxon>
    </lineage>
</organism>
<feature type="domain" description="Reverse transcriptase" evidence="2">
    <location>
        <begin position="1"/>
        <end position="266"/>
    </location>
</feature>
<dbReference type="EMBL" id="CM001488">
    <property type="protein sequence ID" value="EIM63682.1"/>
    <property type="molecule type" value="Genomic_DNA"/>
</dbReference>
<dbReference type="Proteomes" id="UP000005778">
    <property type="component" value="Chromosome"/>
</dbReference>
<evidence type="ECO:0000313" key="4">
    <source>
        <dbReference type="Proteomes" id="UP000005778"/>
    </source>
</evidence>